<dbReference type="PANTHER" id="PTHR11552">
    <property type="entry name" value="GLUCOSE-METHANOL-CHOLINE GMC OXIDOREDUCTASE"/>
    <property type="match status" value="1"/>
</dbReference>
<evidence type="ECO:0000256" key="2">
    <source>
        <dbReference type="ARBA" id="ARBA00023180"/>
    </source>
</evidence>
<dbReference type="InterPro" id="IPR007867">
    <property type="entry name" value="GMC_OxRtase_C"/>
</dbReference>
<dbReference type="Pfam" id="PF05199">
    <property type="entry name" value="GMC_oxred_C"/>
    <property type="match status" value="1"/>
</dbReference>
<dbReference type="EMBL" id="ML977314">
    <property type="protein sequence ID" value="KAF2120199.1"/>
    <property type="molecule type" value="Genomic_DNA"/>
</dbReference>
<dbReference type="PIRSF" id="PIRSF000137">
    <property type="entry name" value="Alcohol_oxidase"/>
    <property type="match status" value="1"/>
</dbReference>
<comment type="similarity">
    <text evidence="1">Belongs to the GMC oxidoreductase family.</text>
</comment>
<dbReference type="InterPro" id="IPR000172">
    <property type="entry name" value="GMC_OxRdtase_N"/>
</dbReference>
<evidence type="ECO:0000313" key="5">
    <source>
        <dbReference type="EMBL" id="KAF2120199.1"/>
    </source>
</evidence>
<organism evidence="5 6">
    <name type="scientific">Lophiotrema nucula</name>
    <dbReference type="NCBI Taxonomy" id="690887"/>
    <lineage>
        <taxon>Eukaryota</taxon>
        <taxon>Fungi</taxon>
        <taxon>Dikarya</taxon>
        <taxon>Ascomycota</taxon>
        <taxon>Pezizomycotina</taxon>
        <taxon>Dothideomycetes</taxon>
        <taxon>Pleosporomycetidae</taxon>
        <taxon>Pleosporales</taxon>
        <taxon>Lophiotremataceae</taxon>
        <taxon>Lophiotrema</taxon>
    </lineage>
</organism>
<evidence type="ECO:0000256" key="3">
    <source>
        <dbReference type="PIRSR" id="PIRSR000137-2"/>
    </source>
</evidence>
<feature type="binding site" evidence="3">
    <location>
        <position position="136"/>
    </location>
    <ligand>
        <name>FAD</name>
        <dbReference type="ChEBI" id="CHEBI:57692"/>
    </ligand>
</feature>
<dbReference type="Gene3D" id="3.50.50.60">
    <property type="entry name" value="FAD/NAD(P)-binding domain"/>
    <property type="match status" value="1"/>
</dbReference>
<keyword evidence="6" id="KW-1185">Reference proteome</keyword>
<comment type="cofactor">
    <cofactor evidence="3">
        <name>FAD</name>
        <dbReference type="ChEBI" id="CHEBI:57692"/>
    </cofactor>
</comment>
<feature type="binding site" evidence="3">
    <location>
        <position position="132"/>
    </location>
    <ligand>
        <name>FAD</name>
        <dbReference type="ChEBI" id="CHEBI:57692"/>
    </ligand>
</feature>
<keyword evidence="3" id="KW-0285">Flavoprotein</keyword>
<dbReference type="PRINTS" id="PR00411">
    <property type="entry name" value="PNDRDTASEI"/>
</dbReference>
<keyword evidence="3" id="KW-0274">FAD</keyword>
<gene>
    <name evidence="5" type="ORF">BDV96DRAFT_566856</name>
</gene>
<dbReference type="GO" id="GO:0016614">
    <property type="term" value="F:oxidoreductase activity, acting on CH-OH group of donors"/>
    <property type="evidence" value="ECO:0007669"/>
    <property type="project" value="InterPro"/>
</dbReference>
<evidence type="ECO:0000313" key="6">
    <source>
        <dbReference type="Proteomes" id="UP000799770"/>
    </source>
</evidence>
<dbReference type="SUPFAM" id="SSF54373">
    <property type="entry name" value="FAD-linked reductases, C-terminal domain"/>
    <property type="match status" value="1"/>
</dbReference>
<dbReference type="Proteomes" id="UP000799770">
    <property type="component" value="Unassembled WGS sequence"/>
</dbReference>
<feature type="domain" description="Glucose-methanol-choline oxidoreductase N-terminal" evidence="4">
    <location>
        <begin position="321"/>
        <end position="335"/>
    </location>
</feature>
<reference evidence="5" key="1">
    <citation type="journal article" date="2020" name="Stud. Mycol.">
        <title>101 Dothideomycetes genomes: a test case for predicting lifestyles and emergence of pathogens.</title>
        <authorList>
            <person name="Haridas S."/>
            <person name="Albert R."/>
            <person name="Binder M."/>
            <person name="Bloem J."/>
            <person name="Labutti K."/>
            <person name="Salamov A."/>
            <person name="Andreopoulos B."/>
            <person name="Baker S."/>
            <person name="Barry K."/>
            <person name="Bills G."/>
            <person name="Bluhm B."/>
            <person name="Cannon C."/>
            <person name="Castanera R."/>
            <person name="Culley D."/>
            <person name="Daum C."/>
            <person name="Ezra D."/>
            <person name="Gonzalez J."/>
            <person name="Henrissat B."/>
            <person name="Kuo A."/>
            <person name="Liang C."/>
            <person name="Lipzen A."/>
            <person name="Lutzoni F."/>
            <person name="Magnuson J."/>
            <person name="Mondo S."/>
            <person name="Nolan M."/>
            <person name="Ohm R."/>
            <person name="Pangilinan J."/>
            <person name="Park H.-J."/>
            <person name="Ramirez L."/>
            <person name="Alfaro M."/>
            <person name="Sun H."/>
            <person name="Tritt A."/>
            <person name="Yoshinaga Y."/>
            <person name="Zwiers L.-H."/>
            <person name="Turgeon B."/>
            <person name="Goodwin S."/>
            <person name="Spatafora J."/>
            <person name="Crous P."/>
            <person name="Grigoriev I."/>
        </authorList>
    </citation>
    <scope>NUCLEOTIDE SEQUENCE</scope>
    <source>
        <strain evidence="5">CBS 627.86</strain>
    </source>
</reference>
<dbReference type="GO" id="GO:0050660">
    <property type="term" value="F:flavin adenine dinucleotide binding"/>
    <property type="evidence" value="ECO:0007669"/>
    <property type="project" value="InterPro"/>
</dbReference>
<accession>A0A6A5ZLF2</accession>
<dbReference type="PROSITE" id="PS00624">
    <property type="entry name" value="GMC_OXRED_2"/>
    <property type="match status" value="1"/>
</dbReference>
<dbReference type="PANTHER" id="PTHR11552:SF138">
    <property type="entry name" value="DEHYDROGENASE PKFF-RELATED"/>
    <property type="match status" value="1"/>
</dbReference>
<dbReference type="SUPFAM" id="SSF51905">
    <property type="entry name" value="FAD/NAD(P)-binding domain"/>
    <property type="match status" value="1"/>
</dbReference>
<dbReference type="InterPro" id="IPR036188">
    <property type="entry name" value="FAD/NAD-bd_sf"/>
</dbReference>
<dbReference type="AlphaFoldDB" id="A0A6A5ZLF2"/>
<dbReference type="Gene3D" id="3.30.560.10">
    <property type="entry name" value="Glucose Oxidase, domain 3"/>
    <property type="match status" value="1"/>
</dbReference>
<dbReference type="Pfam" id="PF00732">
    <property type="entry name" value="GMC_oxred_N"/>
    <property type="match status" value="1"/>
</dbReference>
<name>A0A6A5ZLF2_9PLEO</name>
<proteinExistence type="inferred from homology"/>
<sequence length="646" mass="69812">MGTFVDVLAFGLVLFSGLLISTHARLYGSSFGLPAFDIFNTTRTACFDYIVVGGGNAGIPVAVRLAEAGHTVALVEAGSLHQLGNGNLSQVPLYASAYQHTYVGSLINPMIDWNITTTPQGNLTRLYPQGKVLGGTSTRSHQTFTFGTKGSYQKWADEVGDESYTFDQFSRYLHKPINFTAPVSSRPANSTAHYASDLQQDQQGPLQVTFSPYTWPWSSWVKIALAQVGIQERKDGFTAGSLLGSAYQAATIDATSFTKETSESSYLQSLGMDNENLVIYPSSLATKVLFDSSKSAIGVEVDFAGLQLTLLSEKEVILSAGAFGSPQLLMVSGIGPKATLEEHGINVISDLAGVGQGMQDHACIGMTRQVNVPTTAQLQWNPDFARRSLEQYRSTPPEGPLTAYAGDLLAFEKLPDQYRDRLARDTRRALDEVGDDWPDLEFIPFSAYGGPGPGFLGSPDGLDWATLAVALVAPFSRGNVTIRSADARDNPVVNPGWMSDPRDQQIAVQAFRRLEEILSHSSLAPVLVGNNSFPPAAWVQTDEQLLEFVKVAAYPLFQASCTAKMGRKDDPAAVLDSKARVYGVRNLRVVDASSLPILPPSHVQADIYGLAEKIAKDIIQTAQRIRGKGNRVAPAASDNQIPMVHE</sequence>
<evidence type="ECO:0000256" key="1">
    <source>
        <dbReference type="ARBA" id="ARBA00010790"/>
    </source>
</evidence>
<dbReference type="GO" id="GO:0044550">
    <property type="term" value="P:secondary metabolite biosynthetic process"/>
    <property type="evidence" value="ECO:0007669"/>
    <property type="project" value="TreeGrafter"/>
</dbReference>
<dbReference type="OrthoDB" id="269227at2759"/>
<keyword evidence="2" id="KW-0325">Glycoprotein</keyword>
<dbReference type="InterPro" id="IPR012132">
    <property type="entry name" value="GMC_OxRdtase"/>
</dbReference>
<protein>
    <submittedName>
        <fullName evidence="5">GMC oxidoreductase</fullName>
    </submittedName>
</protein>
<evidence type="ECO:0000259" key="4">
    <source>
        <dbReference type="PROSITE" id="PS00624"/>
    </source>
</evidence>